<feature type="region of interest" description="Disordered" evidence="1">
    <location>
        <begin position="1"/>
        <end position="35"/>
    </location>
</feature>
<keyword evidence="3" id="KW-1185">Reference proteome</keyword>
<dbReference type="InParanoid" id="A0A804UC05"/>
<name>A0A804UC05_MAIZE</name>
<dbReference type="Gramene" id="Zm00001eb292070_T001">
    <property type="protein sequence ID" value="Zm00001eb292070_P001"/>
    <property type="gene ID" value="Zm00001eb292070"/>
</dbReference>
<sequence length="623" mass="68914">MGNQHEIVGGNHVAEGVPDATQKRENRDFKAKKPRPPHCYRCKCNRHLVEACKADLDCYVCNKKNIHIAAKCPLLKMEKPTAAMSGYAKNELCFFRISVFDYRLETPYAAPTGLIKMTGGKLDATSIQTELAKLSRVEWAREALQHGEDSFLVTFPSEEELARMSEMEYKMRSSGVTLTISKWKHGGDAAPTYFLDEVWVHATGVPHAWRHYLGFWALGSMIGTTIDVDMYTYRKKGVIRILVGTLDKELLLLTTDVVFYKVGYEITFSMEDQYFEPAIPPPNSLVPREKDDDSEGNEGVAKDKERVQTTKKAKNTEDASVSKSMQGDNESAPMQTDGENLNRSIGHIVVAPSDPKTIFSPGKPLNLEEGVVCSDEQHPNSTQLSKTNEVEGKESASLDLGMREQSCIDVTLGRQIYMPTQRLENDSDCDNNAHQTSALETLASNVKSPSSMRAEKPATPLCQDIGQNSQVCGSGFDIYNPFSCLQIDTSCSNKDEELVVQGEQVAKIGPSEELKMEMSPISAQDKSNTKDALKYVPPLVYNSVDGLRRSLRCNVPLNIGSSITDMDSLEKAMNHAAARNLDVKGGSNNAAGFKQYYTSPCPRPHAASKSQSQCRFTIDKLSS</sequence>
<evidence type="ECO:0000313" key="2">
    <source>
        <dbReference type="EnsemblPlants" id="Zm00001eb292070_P001"/>
    </source>
</evidence>
<protein>
    <recommendedName>
        <fullName evidence="4">DUF4283 domain-containing protein</fullName>
    </recommendedName>
</protein>
<reference evidence="2" key="2">
    <citation type="submission" date="2019-07" db="EMBL/GenBank/DDBJ databases">
        <authorList>
            <person name="Seetharam A."/>
            <person name="Woodhouse M."/>
            <person name="Cannon E."/>
        </authorList>
    </citation>
    <scope>NUCLEOTIDE SEQUENCE [LARGE SCALE GENOMIC DNA]</scope>
    <source>
        <strain evidence="2">cv. B73</strain>
    </source>
</reference>
<dbReference type="PANTHER" id="PTHR33170:SF8">
    <property type="entry name" value="OS07G0485366 PROTEIN"/>
    <property type="match status" value="1"/>
</dbReference>
<feature type="compositionally biased region" description="Basic and acidic residues" evidence="1">
    <location>
        <begin position="21"/>
        <end position="31"/>
    </location>
</feature>
<evidence type="ECO:0000256" key="1">
    <source>
        <dbReference type="SAM" id="MobiDB-lite"/>
    </source>
</evidence>
<organism evidence="2 3">
    <name type="scientific">Zea mays</name>
    <name type="common">Maize</name>
    <dbReference type="NCBI Taxonomy" id="4577"/>
    <lineage>
        <taxon>Eukaryota</taxon>
        <taxon>Viridiplantae</taxon>
        <taxon>Streptophyta</taxon>
        <taxon>Embryophyta</taxon>
        <taxon>Tracheophyta</taxon>
        <taxon>Spermatophyta</taxon>
        <taxon>Magnoliopsida</taxon>
        <taxon>Liliopsida</taxon>
        <taxon>Poales</taxon>
        <taxon>Poaceae</taxon>
        <taxon>PACMAD clade</taxon>
        <taxon>Panicoideae</taxon>
        <taxon>Andropogonodae</taxon>
        <taxon>Andropogoneae</taxon>
        <taxon>Tripsacinae</taxon>
        <taxon>Zea</taxon>
    </lineage>
</organism>
<dbReference type="Gene3D" id="4.10.60.10">
    <property type="entry name" value="Zinc finger, CCHC-type"/>
    <property type="match status" value="1"/>
</dbReference>
<proteinExistence type="predicted"/>
<dbReference type="EnsemblPlants" id="Zm00001eb292070_T001">
    <property type="protein sequence ID" value="Zm00001eb292070_P001"/>
    <property type="gene ID" value="Zm00001eb292070"/>
</dbReference>
<accession>A0A804UC05</accession>
<dbReference type="PANTHER" id="PTHR33170">
    <property type="entry name" value="DUF4283 DOMAIN-CONTAINING PROTEIN-RELATED"/>
    <property type="match status" value="1"/>
</dbReference>
<evidence type="ECO:0008006" key="4">
    <source>
        <dbReference type="Google" id="ProtNLM"/>
    </source>
</evidence>
<feature type="region of interest" description="Disordered" evidence="1">
    <location>
        <begin position="279"/>
        <end position="340"/>
    </location>
</feature>
<reference evidence="3" key="1">
    <citation type="journal article" date="2009" name="Science">
        <title>The B73 maize genome: complexity, diversity, and dynamics.</title>
        <authorList>
            <person name="Schnable P.S."/>
            <person name="Ware D."/>
            <person name="Fulton R.S."/>
            <person name="Stein J.C."/>
            <person name="Wei F."/>
            <person name="Pasternak S."/>
            <person name="Liang C."/>
            <person name="Zhang J."/>
            <person name="Fulton L."/>
            <person name="Graves T.A."/>
            <person name="Minx P."/>
            <person name="Reily A.D."/>
            <person name="Courtney L."/>
            <person name="Kruchowski S.S."/>
            <person name="Tomlinson C."/>
            <person name="Strong C."/>
            <person name="Delehaunty K."/>
            <person name="Fronick C."/>
            <person name="Courtney B."/>
            <person name="Rock S.M."/>
            <person name="Belter E."/>
            <person name="Du F."/>
            <person name="Kim K."/>
            <person name="Abbott R.M."/>
            <person name="Cotton M."/>
            <person name="Levy A."/>
            <person name="Marchetto P."/>
            <person name="Ochoa K."/>
            <person name="Jackson S.M."/>
            <person name="Gillam B."/>
            <person name="Chen W."/>
            <person name="Yan L."/>
            <person name="Higginbotham J."/>
            <person name="Cardenas M."/>
            <person name="Waligorski J."/>
            <person name="Applebaum E."/>
            <person name="Phelps L."/>
            <person name="Falcone J."/>
            <person name="Kanchi K."/>
            <person name="Thane T."/>
            <person name="Scimone A."/>
            <person name="Thane N."/>
            <person name="Henke J."/>
            <person name="Wang T."/>
            <person name="Ruppert J."/>
            <person name="Shah N."/>
            <person name="Rotter K."/>
            <person name="Hodges J."/>
            <person name="Ingenthron E."/>
            <person name="Cordes M."/>
            <person name="Kohlberg S."/>
            <person name="Sgro J."/>
            <person name="Delgado B."/>
            <person name="Mead K."/>
            <person name="Chinwalla A."/>
            <person name="Leonard S."/>
            <person name="Crouse K."/>
            <person name="Collura K."/>
            <person name="Kudrna D."/>
            <person name="Currie J."/>
            <person name="He R."/>
            <person name="Angelova A."/>
            <person name="Rajasekar S."/>
            <person name="Mueller T."/>
            <person name="Lomeli R."/>
            <person name="Scara G."/>
            <person name="Ko A."/>
            <person name="Delaney K."/>
            <person name="Wissotski M."/>
            <person name="Lopez G."/>
            <person name="Campos D."/>
            <person name="Braidotti M."/>
            <person name="Ashley E."/>
            <person name="Golser W."/>
            <person name="Kim H."/>
            <person name="Lee S."/>
            <person name="Lin J."/>
            <person name="Dujmic Z."/>
            <person name="Kim W."/>
            <person name="Talag J."/>
            <person name="Zuccolo A."/>
            <person name="Fan C."/>
            <person name="Sebastian A."/>
            <person name="Kramer M."/>
            <person name="Spiegel L."/>
            <person name="Nascimento L."/>
            <person name="Zutavern T."/>
            <person name="Miller B."/>
            <person name="Ambroise C."/>
            <person name="Muller S."/>
            <person name="Spooner W."/>
            <person name="Narechania A."/>
            <person name="Ren L."/>
            <person name="Wei S."/>
            <person name="Kumari S."/>
            <person name="Faga B."/>
            <person name="Levy M.J."/>
            <person name="McMahan L."/>
            <person name="Van Buren P."/>
            <person name="Vaughn M.W."/>
            <person name="Ying K."/>
            <person name="Yeh C.-T."/>
            <person name="Emrich S.J."/>
            <person name="Jia Y."/>
            <person name="Kalyanaraman A."/>
            <person name="Hsia A.-P."/>
            <person name="Barbazuk W.B."/>
            <person name="Baucom R.S."/>
            <person name="Brutnell T.P."/>
            <person name="Carpita N.C."/>
            <person name="Chaparro C."/>
            <person name="Chia J.-M."/>
            <person name="Deragon J.-M."/>
            <person name="Estill J.C."/>
            <person name="Fu Y."/>
            <person name="Jeddeloh J.A."/>
            <person name="Han Y."/>
            <person name="Lee H."/>
            <person name="Li P."/>
            <person name="Lisch D.R."/>
            <person name="Liu S."/>
            <person name="Liu Z."/>
            <person name="Nagel D.H."/>
            <person name="McCann M.C."/>
            <person name="SanMiguel P."/>
            <person name="Myers A.M."/>
            <person name="Nettleton D."/>
            <person name="Nguyen J."/>
            <person name="Penning B.W."/>
            <person name="Ponnala L."/>
            <person name="Schneider K.L."/>
            <person name="Schwartz D.C."/>
            <person name="Sharma A."/>
            <person name="Soderlund C."/>
            <person name="Springer N.M."/>
            <person name="Sun Q."/>
            <person name="Wang H."/>
            <person name="Waterman M."/>
            <person name="Westerman R."/>
            <person name="Wolfgruber T.K."/>
            <person name="Yang L."/>
            <person name="Yu Y."/>
            <person name="Zhang L."/>
            <person name="Zhou S."/>
            <person name="Zhu Q."/>
            <person name="Bennetzen J.L."/>
            <person name="Dawe R.K."/>
            <person name="Jiang J."/>
            <person name="Jiang N."/>
            <person name="Presting G.G."/>
            <person name="Wessler S.R."/>
            <person name="Aluru S."/>
            <person name="Martienssen R.A."/>
            <person name="Clifton S.W."/>
            <person name="McCombie W.R."/>
            <person name="Wing R.A."/>
            <person name="Wilson R.K."/>
        </authorList>
    </citation>
    <scope>NUCLEOTIDE SEQUENCE [LARGE SCALE GENOMIC DNA]</scope>
    <source>
        <strain evidence="3">cv. B73</strain>
    </source>
</reference>
<dbReference type="AlphaFoldDB" id="A0A804UC05"/>
<evidence type="ECO:0000313" key="3">
    <source>
        <dbReference type="Proteomes" id="UP000007305"/>
    </source>
</evidence>
<dbReference type="Proteomes" id="UP000007305">
    <property type="component" value="Chromosome 6"/>
</dbReference>
<reference evidence="2" key="3">
    <citation type="submission" date="2021-05" db="UniProtKB">
        <authorList>
            <consortium name="EnsemblPlants"/>
        </authorList>
    </citation>
    <scope>IDENTIFICATION</scope>
    <source>
        <strain evidence="2">cv. B73</strain>
    </source>
</reference>
<feature type="compositionally biased region" description="Polar residues" evidence="1">
    <location>
        <begin position="318"/>
        <end position="340"/>
    </location>
</feature>